<dbReference type="GO" id="GO:0005675">
    <property type="term" value="C:transcription factor TFIIH holo complex"/>
    <property type="evidence" value="ECO:0007669"/>
    <property type="project" value="TreeGrafter"/>
</dbReference>
<keyword evidence="9" id="KW-1133">Transmembrane helix</keyword>
<keyword evidence="4 8" id="KW-0805">Transcription regulation</keyword>
<comment type="function">
    <text evidence="8">Component of the general transcription and DNA repair factor IIH (TFIIH) core complex which is involved in general and transcription-coupled nucleotide excision repair (NER) of damaged DNA.</text>
</comment>
<dbReference type="Pfam" id="PF03849">
    <property type="entry name" value="Tfb2"/>
    <property type="match status" value="1"/>
</dbReference>
<comment type="similarity">
    <text evidence="2 8">Belongs to the TFB2 family.</text>
</comment>
<dbReference type="InterPro" id="IPR004598">
    <property type="entry name" value="TFIIH_p52/Tfb2"/>
</dbReference>
<evidence type="ECO:0000256" key="1">
    <source>
        <dbReference type="ARBA" id="ARBA00004123"/>
    </source>
</evidence>
<dbReference type="GO" id="GO:0003690">
    <property type="term" value="F:double-stranded DNA binding"/>
    <property type="evidence" value="ECO:0007669"/>
    <property type="project" value="TreeGrafter"/>
</dbReference>
<organism evidence="11">
    <name type="scientific">Chaetoceros debilis</name>
    <dbReference type="NCBI Taxonomy" id="122233"/>
    <lineage>
        <taxon>Eukaryota</taxon>
        <taxon>Sar</taxon>
        <taxon>Stramenopiles</taxon>
        <taxon>Ochrophyta</taxon>
        <taxon>Bacillariophyta</taxon>
        <taxon>Coscinodiscophyceae</taxon>
        <taxon>Chaetocerotophycidae</taxon>
        <taxon>Chaetocerotales</taxon>
        <taxon>Chaetocerotaceae</taxon>
        <taxon>Chaetoceros</taxon>
    </lineage>
</organism>
<sequence>MKSRDQTTTDLFTFLETLPRASLLSIFSDPSRGQYAAKTILQKLPELGRQFTIRLSVCGGSFPYAKIADWSAKTTKKDVKMALSRMQALSVIDPVVKRSEEEMLGSANKSANTLDNIDPKCIVSLSKPFYAAIKMSLTSLTPAPYPELTQHELDTFIQNEKKNPRGEKKYPNRAPTPTELETFTQNRWNSVLHFLVGTDDASYEDPPASIVSLLEETGLMQEDPDYRGSREAPLLISSKGYEFMLHGVHVQVWQFILKYIQQLGAQAQVNTEAFRKEALLFLICLSYCKVGKGYPARALPRDTRNIMKDFYLFGLLYICRIGGATIFFPTRVAVNLIVGGLSDDGSSAGSASECTSAAALSSSAAATRVLEMALEAPIPSKNHIAIIVQTNFQVCAYTTSSLHVSMLGLFCDVSSFRRLPNVIMFRITRDSVKGAFKLGIEARQILRFLKMHAHPRLRTGDQSLIPGNIEDQIVLWDRERTRVKMTEVYSLQCQDQNEYDNVKRFAVEMDAFQWGSESQRRIIVKYNQAEATVAFVRRLRTRLAGR</sequence>
<dbReference type="InterPro" id="IPR040662">
    <property type="entry name" value="Tfb2_C"/>
</dbReference>
<feature type="domain" description="Transcription factor Tfb2 C-terminal" evidence="10">
    <location>
        <begin position="471"/>
        <end position="536"/>
    </location>
</feature>
<dbReference type="GO" id="GO:0000439">
    <property type="term" value="C:transcription factor TFIIH core complex"/>
    <property type="evidence" value="ECO:0007669"/>
    <property type="project" value="InterPro"/>
</dbReference>
<dbReference type="PANTHER" id="PTHR13152">
    <property type="entry name" value="TFIIH, POLYPEPTIDE 4"/>
    <property type="match status" value="1"/>
</dbReference>
<protein>
    <recommendedName>
        <fullName evidence="8">General transcription factor IIH subunit 4</fullName>
    </recommendedName>
</protein>
<dbReference type="AlphaFoldDB" id="A0A7S3V5K0"/>
<dbReference type="Gene3D" id="3.30.70.2610">
    <property type="match status" value="1"/>
</dbReference>
<gene>
    <name evidence="11" type="ORF">CDEB00056_LOCUS3077</name>
</gene>
<evidence type="ECO:0000256" key="4">
    <source>
        <dbReference type="ARBA" id="ARBA00023015"/>
    </source>
</evidence>
<feature type="transmembrane region" description="Helical" evidence="9">
    <location>
        <begin position="310"/>
        <end position="328"/>
    </location>
</feature>
<proteinExistence type="inferred from homology"/>
<reference evidence="11" key="1">
    <citation type="submission" date="2021-01" db="EMBL/GenBank/DDBJ databases">
        <authorList>
            <person name="Corre E."/>
            <person name="Pelletier E."/>
            <person name="Niang G."/>
            <person name="Scheremetjew M."/>
            <person name="Finn R."/>
            <person name="Kale V."/>
            <person name="Holt S."/>
            <person name="Cochrane G."/>
            <person name="Meng A."/>
            <person name="Brown T."/>
            <person name="Cohen L."/>
        </authorList>
    </citation>
    <scope>NUCLEOTIDE SEQUENCE</scope>
    <source>
        <strain evidence="11">MM31A-1</strain>
    </source>
</reference>
<dbReference type="EMBL" id="HBIO01004491">
    <property type="protein sequence ID" value="CAE0458236.1"/>
    <property type="molecule type" value="Transcribed_RNA"/>
</dbReference>
<keyword evidence="9" id="KW-0472">Membrane</keyword>
<keyword evidence="9" id="KW-0812">Transmembrane</keyword>
<evidence type="ECO:0000256" key="6">
    <source>
        <dbReference type="ARBA" id="ARBA00023204"/>
    </source>
</evidence>
<evidence type="ECO:0000256" key="8">
    <source>
        <dbReference type="RuleBase" id="RU364024"/>
    </source>
</evidence>
<evidence type="ECO:0000259" key="10">
    <source>
        <dbReference type="Pfam" id="PF18307"/>
    </source>
</evidence>
<evidence type="ECO:0000256" key="2">
    <source>
        <dbReference type="ARBA" id="ARBA00007132"/>
    </source>
</evidence>
<dbReference type="PANTHER" id="PTHR13152:SF0">
    <property type="entry name" value="GENERAL TRANSCRIPTION FACTOR IIH SUBUNIT 4"/>
    <property type="match status" value="1"/>
</dbReference>
<evidence type="ECO:0000313" key="11">
    <source>
        <dbReference type="EMBL" id="CAE0458236.1"/>
    </source>
</evidence>
<keyword evidence="7 8" id="KW-0539">Nucleus</keyword>
<keyword evidence="6 8" id="KW-0234">DNA repair</keyword>
<evidence type="ECO:0000256" key="9">
    <source>
        <dbReference type="SAM" id="Phobius"/>
    </source>
</evidence>
<comment type="subcellular location">
    <subcellularLocation>
        <location evidence="1 8">Nucleus</location>
    </subcellularLocation>
</comment>
<dbReference type="GO" id="GO:0001671">
    <property type="term" value="F:ATPase activator activity"/>
    <property type="evidence" value="ECO:0007669"/>
    <property type="project" value="InterPro"/>
</dbReference>
<evidence type="ECO:0000256" key="5">
    <source>
        <dbReference type="ARBA" id="ARBA00023163"/>
    </source>
</evidence>
<accession>A0A7S3V5K0</accession>
<keyword evidence="3 8" id="KW-0227">DNA damage</keyword>
<dbReference type="GO" id="GO:0006289">
    <property type="term" value="P:nucleotide-excision repair"/>
    <property type="evidence" value="ECO:0007669"/>
    <property type="project" value="InterPro"/>
</dbReference>
<evidence type="ECO:0000256" key="3">
    <source>
        <dbReference type="ARBA" id="ARBA00022763"/>
    </source>
</evidence>
<dbReference type="Pfam" id="PF18307">
    <property type="entry name" value="Tfb2_C"/>
    <property type="match status" value="1"/>
</dbReference>
<name>A0A7S3V5K0_9STRA</name>
<evidence type="ECO:0000256" key="7">
    <source>
        <dbReference type="ARBA" id="ARBA00023242"/>
    </source>
</evidence>
<keyword evidence="5 8" id="KW-0804">Transcription</keyword>